<comment type="caution">
    <text evidence="2">The sequence shown here is derived from an EMBL/GenBank/DDBJ whole genome shotgun (WGS) entry which is preliminary data.</text>
</comment>
<organism evidence="2 3">
    <name type="scientific">Candidatus Doriopsillibacter californiensis</name>
    <dbReference type="NCBI Taxonomy" id="2970740"/>
    <lineage>
        <taxon>Bacteria</taxon>
        <taxon>Pseudomonadati</taxon>
        <taxon>Pseudomonadota</taxon>
        <taxon>Gammaproteobacteria</taxon>
        <taxon>Candidatus Tethybacterales</taxon>
        <taxon>Candidatus Persebacteraceae</taxon>
        <taxon>Candidatus Doriopsillibacter</taxon>
    </lineage>
</organism>
<accession>A0ABT7QLT9</accession>
<dbReference type="Proteomes" id="UP001168167">
    <property type="component" value="Unassembled WGS sequence"/>
</dbReference>
<gene>
    <name evidence="2" type="ORF">NQX30_04770</name>
</gene>
<evidence type="ECO:0000313" key="2">
    <source>
        <dbReference type="EMBL" id="MDM5147683.1"/>
    </source>
</evidence>
<proteinExistence type="predicted"/>
<protein>
    <recommendedName>
        <fullName evidence="4">ArsR family transcriptional regulator</fullName>
    </recommendedName>
</protein>
<sequence>MNTFTDVLNADRLFLILKFASEGNGGSNSGAIKAMLTSMQHNIAGDKIKADLSKLERIGLVEIINEGKITTFSITNLGDDVANGRASVPDVRAPRPSEK</sequence>
<reference evidence="2" key="2">
    <citation type="journal article" date="2023" name="Microbiome">
        <title>Synthase-selected sorting approach identifies a beta-lactone synthase in a nudibranch symbiotic bacterium.</title>
        <authorList>
            <person name="Dzunkova M."/>
            <person name="La Clair J.J."/>
            <person name="Tyml T."/>
            <person name="Doud D."/>
            <person name="Schulz F."/>
            <person name="Piquer-Esteban S."/>
            <person name="Porcel Sanchis D."/>
            <person name="Osborn A."/>
            <person name="Robinson D."/>
            <person name="Louie K.B."/>
            <person name="Bowen B.P."/>
            <person name="Bowers R.M."/>
            <person name="Lee J."/>
            <person name="Arnau V."/>
            <person name="Diaz-Villanueva W."/>
            <person name="Stepanauskas R."/>
            <person name="Gosliner T."/>
            <person name="Date S.V."/>
            <person name="Northen T.R."/>
            <person name="Cheng J.F."/>
            <person name="Burkart M.D."/>
            <person name="Woyke T."/>
        </authorList>
    </citation>
    <scope>NUCLEOTIDE SEQUENCE</scope>
    <source>
        <strain evidence="2">Df01</strain>
    </source>
</reference>
<name>A0ABT7QLT9_9GAMM</name>
<keyword evidence="3" id="KW-1185">Reference proteome</keyword>
<reference evidence="2" key="1">
    <citation type="submission" date="2022-08" db="EMBL/GenBank/DDBJ databases">
        <authorList>
            <person name="Dzunkova M."/>
            <person name="La Clair J."/>
            <person name="Tyml T."/>
            <person name="Doud D."/>
            <person name="Schulz F."/>
            <person name="Piquer S."/>
            <person name="Porcel Sanchis D."/>
            <person name="Osborn A."/>
            <person name="Robinson D."/>
            <person name="Louie K.B."/>
            <person name="Bowen B.P."/>
            <person name="Bowers R."/>
            <person name="Lee J."/>
            <person name="Arnau Llombart V."/>
            <person name="Diaz Villanueva W."/>
            <person name="Gosliner T."/>
            <person name="Northen T."/>
            <person name="Cheng J.-F."/>
            <person name="Burkart M.D."/>
            <person name="Woyke T."/>
        </authorList>
    </citation>
    <scope>NUCLEOTIDE SEQUENCE</scope>
    <source>
        <strain evidence="2">Df01</strain>
    </source>
</reference>
<evidence type="ECO:0000256" key="1">
    <source>
        <dbReference type="SAM" id="MobiDB-lite"/>
    </source>
</evidence>
<dbReference type="EMBL" id="JANQAO010000003">
    <property type="protein sequence ID" value="MDM5147683.1"/>
    <property type="molecule type" value="Genomic_DNA"/>
</dbReference>
<feature type="region of interest" description="Disordered" evidence="1">
    <location>
        <begin position="80"/>
        <end position="99"/>
    </location>
</feature>
<evidence type="ECO:0008006" key="4">
    <source>
        <dbReference type="Google" id="ProtNLM"/>
    </source>
</evidence>
<evidence type="ECO:0000313" key="3">
    <source>
        <dbReference type="Proteomes" id="UP001168167"/>
    </source>
</evidence>